<protein>
    <submittedName>
        <fullName evidence="1">Uncharacterized protein</fullName>
    </submittedName>
</protein>
<dbReference type="AlphaFoldDB" id="A0AA38IID2"/>
<keyword evidence="2" id="KW-1185">Reference proteome</keyword>
<reference evidence="1" key="1">
    <citation type="journal article" date="2023" name="G3 (Bethesda)">
        <title>Whole genome assemblies of Zophobas morio and Tenebrio molitor.</title>
        <authorList>
            <person name="Kaur S."/>
            <person name="Stinson S.A."/>
            <person name="diCenzo G.C."/>
        </authorList>
    </citation>
    <scope>NUCLEOTIDE SEQUENCE</scope>
    <source>
        <strain evidence="1">QUZm001</strain>
    </source>
</reference>
<dbReference type="Proteomes" id="UP001168821">
    <property type="component" value="Unassembled WGS sequence"/>
</dbReference>
<evidence type="ECO:0000313" key="2">
    <source>
        <dbReference type="Proteomes" id="UP001168821"/>
    </source>
</evidence>
<comment type="caution">
    <text evidence="1">The sequence shown here is derived from an EMBL/GenBank/DDBJ whole genome shotgun (WGS) entry which is preliminary data.</text>
</comment>
<accession>A0AA38IID2</accession>
<proteinExistence type="predicted"/>
<organism evidence="1 2">
    <name type="scientific">Zophobas morio</name>
    <dbReference type="NCBI Taxonomy" id="2755281"/>
    <lineage>
        <taxon>Eukaryota</taxon>
        <taxon>Metazoa</taxon>
        <taxon>Ecdysozoa</taxon>
        <taxon>Arthropoda</taxon>
        <taxon>Hexapoda</taxon>
        <taxon>Insecta</taxon>
        <taxon>Pterygota</taxon>
        <taxon>Neoptera</taxon>
        <taxon>Endopterygota</taxon>
        <taxon>Coleoptera</taxon>
        <taxon>Polyphaga</taxon>
        <taxon>Cucujiformia</taxon>
        <taxon>Tenebrionidae</taxon>
        <taxon>Zophobas</taxon>
    </lineage>
</organism>
<dbReference type="EMBL" id="JALNTZ010000004">
    <property type="protein sequence ID" value="KAJ3655818.1"/>
    <property type="molecule type" value="Genomic_DNA"/>
</dbReference>
<sequence length="106" mass="11647">MDSSARSASLLSISLAKSTSLPLPKDIAPIDAEIIQIKLASYPKHKTGEVSRKNSLKNSPGLNTLPPEIQPFVMRVASFNLMHQEKISLPLVDKQIEDLLWKSPKG</sequence>
<gene>
    <name evidence="1" type="ORF">Zmor_014929</name>
</gene>
<evidence type="ECO:0000313" key="1">
    <source>
        <dbReference type="EMBL" id="KAJ3655818.1"/>
    </source>
</evidence>
<name>A0AA38IID2_9CUCU</name>